<dbReference type="GO" id="GO:0000145">
    <property type="term" value="C:exocyst"/>
    <property type="evidence" value="ECO:0007669"/>
    <property type="project" value="TreeGrafter"/>
</dbReference>
<dbReference type="InterPro" id="IPR048627">
    <property type="entry name" value="Sec10_HB"/>
</dbReference>
<dbReference type="GO" id="GO:0006893">
    <property type="term" value="P:Golgi to plasma membrane transport"/>
    <property type="evidence" value="ECO:0007669"/>
    <property type="project" value="TreeGrafter"/>
</dbReference>
<dbReference type="InterPro" id="IPR009976">
    <property type="entry name" value="Sec10-like"/>
</dbReference>
<dbReference type="InterPro" id="IPR014044">
    <property type="entry name" value="CAP_dom"/>
</dbReference>
<evidence type="ECO:0000256" key="4">
    <source>
        <dbReference type="ARBA" id="ARBA00023054"/>
    </source>
</evidence>
<feature type="region of interest" description="Disordered" evidence="5">
    <location>
        <begin position="1083"/>
        <end position="1103"/>
    </location>
</feature>
<dbReference type="InterPro" id="IPR001810">
    <property type="entry name" value="F-box_dom"/>
</dbReference>
<evidence type="ECO:0000259" key="6">
    <source>
        <dbReference type="PROSITE" id="PS50181"/>
    </source>
</evidence>
<keyword evidence="4" id="KW-0175">Coiled coil</keyword>
<dbReference type="PANTHER" id="PTHR12100:SF1">
    <property type="entry name" value="RECYCLIN-1"/>
    <property type="match status" value="1"/>
</dbReference>
<keyword evidence="8" id="KW-1185">Reference proteome</keyword>
<feature type="domain" description="F-box" evidence="6">
    <location>
        <begin position="29"/>
        <end position="75"/>
    </location>
</feature>
<accession>A0A8H6QV13</accession>
<dbReference type="Pfam" id="PF00188">
    <property type="entry name" value="CAP"/>
    <property type="match status" value="1"/>
</dbReference>
<evidence type="ECO:0000256" key="5">
    <source>
        <dbReference type="SAM" id="MobiDB-lite"/>
    </source>
</evidence>
<keyword evidence="3" id="KW-0268">Exocytosis</keyword>
<dbReference type="GO" id="GO:0006887">
    <property type="term" value="P:exocytosis"/>
    <property type="evidence" value="ECO:0007669"/>
    <property type="project" value="UniProtKB-KW"/>
</dbReference>
<evidence type="ECO:0000313" key="8">
    <source>
        <dbReference type="Proteomes" id="UP000641853"/>
    </source>
</evidence>
<dbReference type="InterPro" id="IPR018244">
    <property type="entry name" value="Allrgn_V5/Tpx1_CS"/>
</dbReference>
<feature type="region of interest" description="Disordered" evidence="5">
    <location>
        <begin position="487"/>
        <end position="510"/>
    </location>
</feature>
<dbReference type="Gene3D" id="1.20.1280.50">
    <property type="match status" value="1"/>
</dbReference>
<comment type="similarity">
    <text evidence="1">Belongs to the SEC10 family.</text>
</comment>
<dbReference type="SUPFAM" id="SSF55797">
    <property type="entry name" value="PR-1-like"/>
    <property type="match status" value="1"/>
</dbReference>
<sequence length="1133" mass="126076">MANVRNGPKPGGKPRRDVLASLKMASMEEISRAVLPAEIMSSILDHLSPVDLIRAARSSKLLREMAYDDTRWVQKLKRMGCWNETEARKHIEETFGTIANMESVEQQQVAEQTEHPLSERTPAISLNTLSDGFDQIKLSTSVPPEEVHELEKDPVLGALKQVRSVRGEARIEYGKVHAALAPFYDDIVSSGPSPDNLLFKEYPDPEHQAQILSQLRSFAKCDTTEGWRERNARLQSAVSMFETAAMKEFRQGYESEDIDGAMRKYAHVLFTLDGGDSAIEFFINHNHLITRKSDLGRVADCIDGLNQRVKLEHTQAFFTRLSVAYNEEVSIINRAFPPSMNVGPAFVEKVAQDVLYPFLTAIFDELHRSNLESYLIAVSGTFAQCLNLSEALLPIQNTSDTLDEFLHHIVAKVYEPHIDLYLAEELDRFRKNSAAVVDEWDRQLSEQAASTESFLMSNVNRQADKRDFLTSFKKVIMAPVNILPSFSSSKSGEAKSDQESIASEPSSALKSPNRFSTIASPALTPTVEAPPTTELAAKAAVMKSKLEGIRSLFSIEIALSLVHSAKSSLERAAQFVKIGGETGAAAKQQCEAIFVALLRILGHQHLIVGFNKAVDHLSNYRPREQGERDQAGVEPLVTFLELVNVGDLILQMMDVFYEQELVGAKITDRNDFLDPAVKEKKKFEQILDERVAAGLNKGIDVLMEEVDYILATRQQALDFNPDVSTDPYRKTMDVAVSEAAAAVVDVVSSHTQMLVGSTDKSTLDVFNQEVGLRLFTALCKHLKRQRISIEGSLKLISDMNHYFKFIQSLKNNDLLLYFKAFRELAQIYLVDPSDAKELATIIADADRFYGIWRVEEVYEFAERRADWFQIKRDVERAILLAVVPIFLWLQLLPSVHASDTAGTTVIVTVTPTIPHPPSYTSPEIFKDAVLSASNAYRRDHNASQLTWNETLTTYAKHWAEGCEWKHSGGPYGENLAFGYSDPTVAISAWGDEGQKYNYKLPTGFSEETGHFTQLVWRATKEVGCAAFNCGYSNGSDTKDTEGRYTRAQGWYVVCEYSPAGNVVGNQNAFFQVNVQSASTYSGPETTGLSATGTSVSTSASATPTSGVDEVFDGRLKDHYQNAFVGLIVFINLV</sequence>
<dbReference type="InterPro" id="IPR048625">
    <property type="entry name" value="Sec10_N"/>
</dbReference>
<dbReference type="SUPFAM" id="SSF81383">
    <property type="entry name" value="F-box domain"/>
    <property type="match status" value="1"/>
</dbReference>
<dbReference type="FunFam" id="3.40.33.10:FF:000031">
    <property type="entry name" value="Extracellular SCP domain-containing protein Pry1"/>
    <property type="match status" value="1"/>
</dbReference>
<dbReference type="CDD" id="cd05384">
    <property type="entry name" value="CAP_PRY1-like"/>
    <property type="match status" value="1"/>
</dbReference>
<dbReference type="SMART" id="SM00198">
    <property type="entry name" value="SCP"/>
    <property type="match status" value="1"/>
</dbReference>
<feature type="compositionally biased region" description="Low complexity" evidence="5">
    <location>
        <begin position="1085"/>
        <end position="1103"/>
    </location>
</feature>
<dbReference type="Gene3D" id="3.40.33.10">
    <property type="entry name" value="CAP"/>
    <property type="match status" value="1"/>
</dbReference>
<name>A0A8H6QV13_9EURO</name>
<dbReference type="InterPro" id="IPR036047">
    <property type="entry name" value="F-box-like_dom_sf"/>
</dbReference>
<dbReference type="Pfam" id="PF07393">
    <property type="entry name" value="Sec10_HB"/>
    <property type="match status" value="1"/>
</dbReference>
<dbReference type="Proteomes" id="UP000641853">
    <property type="component" value="Unassembled WGS sequence"/>
</dbReference>
<dbReference type="InterPro" id="IPR035940">
    <property type="entry name" value="CAP_sf"/>
</dbReference>
<reference evidence="7" key="1">
    <citation type="submission" date="2020-06" db="EMBL/GenBank/DDBJ databases">
        <title>Draft genome sequences of strains closely related to Aspergillus parafelis and Aspergillus hiratsukae.</title>
        <authorList>
            <person name="Dos Santos R.A.C."/>
            <person name="Rivero-Menendez O."/>
            <person name="Steenwyk J.L."/>
            <person name="Mead M.E."/>
            <person name="Goldman G.H."/>
            <person name="Alastruey-Izquierdo A."/>
            <person name="Rokas A."/>
        </authorList>
    </citation>
    <scope>NUCLEOTIDE SEQUENCE</scope>
    <source>
        <strain evidence="7">CNM-CM7691</strain>
    </source>
</reference>
<gene>
    <name evidence="7" type="ORF">CNMCM7691_007143</name>
</gene>
<evidence type="ECO:0000256" key="2">
    <source>
        <dbReference type="ARBA" id="ARBA00022448"/>
    </source>
</evidence>
<protein>
    <recommendedName>
        <fullName evidence="6">F-box domain-containing protein</fullName>
    </recommendedName>
</protein>
<dbReference type="AlphaFoldDB" id="A0A8H6QV13"/>
<dbReference type="Pfam" id="PF20667">
    <property type="entry name" value="Sec10_N"/>
    <property type="match status" value="1"/>
</dbReference>
<evidence type="ECO:0000256" key="3">
    <source>
        <dbReference type="ARBA" id="ARBA00022483"/>
    </source>
</evidence>
<dbReference type="PANTHER" id="PTHR12100">
    <property type="entry name" value="SEC10"/>
    <property type="match status" value="1"/>
</dbReference>
<dbReference type="Pfam" id="PF12937">
    <property type="entry name" value="F-box-like"/>
    <property type="match status" value="1"/>
</dbReference>
<dbReference type="PRINTS" id="PR00837">
    <property type="entry name" value="V5TPXLIKE"/>
</dbReference>
<dbReference type="PROSITE" id="PS01009">
    <property type="entry name" value="CRISP_1"/>
    <property type="match status" value="1"/>
</dbReference>
<dbReference type="EMBL" id="JACBAG010001880">
    <property type="protein sequence ID" value="KAF7178447.1"/>
    <property type="molecule type" value="Genomic_DNA"/>
</dbReference>
<feature type="compositionally biased region" description="Polar residues" evidence="5">
    <location>
        <begin position="499"/>
        <end position="510"/>
    </location>
</feature>
<dbReference type="FunFam" id="1.20.1280.50:FF:000071">
    <property type="entry name" value="Secretion pathway protein Sls2/Rcy1, putative"/>
    <property type="match status" value="1"/>
</dbReference>
<dbReference type="GO" id="GO:0005576">
    <property type="term" value="C:extracellular region"/>
    <property type="evidence" value="ECO:0007669"/>
    <property type="project" value="InterPro"/>
</dbReference>
<dbReference type="PROSITE" id="PS50181">
    <property type="entry name" value="FBOX"/>
    <property type="match status" value="1"/>
</dbReference>
<proteinExistence type="inferred from homology"/>
<keyword evidence="2" id="KW-0813">Transport</keyword>
<organism evidence="7 8">
    <name type="scientific">Aspergillus felis</name>
    <dbReference type="NCBI Taxonomy" id="1287682"/>
    <lineage>
        <taxon>Eukaryota</taxon>
        <taxon>Fungi</taxon>
        <taxon>Dikarya</taxon>
        <taxon>Ascomycota</taxon>
        <taxon>Pezizomycotina</taxon>
        <taxon>Eurotiomycetes</taxon>
        <taxon>Eurotiomycetidae</taxon>
        <taxon>Eurotiales</taxon>
        <taxon>Aspergillaceae</taxon>
        <taxon>Aspergillus</taxon>
        <taxon>Aspergillus subgen. Fumigati</taxon>
    </lineage>
</organism>
<evidence type="ECO:0000256" key="1">
    <source>
        <dbReference type="ARBA" id="ARBA00006572"/>
    </source>
</evidence>
<comment type="caution">
    <text evidence="7">The sequence shown here is derived from an EMBL/GenBank/DDBJ whole genome shotgun (WGS) entry which is preliminary data.</text>
</comment>
<evidence type="ECO:0000313" key="7">
    <source>
        <dbReference type="EMBL" id="KAF7178447.1"/>
    </source>
</evidence>
<dbReference type="InterPro" id="IPR001283">
    <property type="entry name" value="CRISP-related"/>
</dbReference>